<dbReference type="InterPro" id="IPR029016">
    <property type="entry name" value="GAF-like_dom_sf"/>
</dbReference>
<reference evidence="7 9" key="1">
    <citation type="submission" date="2018-04" db="EMBL/GenBank/DDBJ databases">
        <title>Complete genome sequences of Streptomyces griseoviridis K61 and characterization of antagonistic properties of biological control agents.</title>
        <authorList>
            <person name="Mariita R.M."/>
            <person name="Sello J.K."/>
        </authorList>
    </citation>
    <scope>NUCLEOTIDE SEQUENCE [LARGE SCALE GENOMIC DNA]</scope>
    <source>
        <strain evidence="7 9">K61</strain>
    </source>
</reference>
<feature type="domain" description="IclR-ED" evidence="5">
    <location>
        <begin position="88"/>
        <end position="271"/>
    </location>
</feature>
<dbReference type="InterPro" id="IPR014757">
    <property type="entry name" value="Tscrpt_reg_IclR_C"/>
</dbReference>
<accession>A0A3Q9KZW5</accession>
<evidence type="ECO:0000256" key="2">
    <source>
        <dbReference type="ARBA" id="ARBA00023125"/>
    </source>
</evidence>
<reference evidence="6 8" key="2">
    <citation type="submission" date="2018-12" db="EMBL/GenBank/DDBJ databases">
        <title>Streptomyces griseoviridis F1-27 complete genome.</title>
        <authorList>
            <person name="Mariita R.M."/>
            <person name="Sello J.K."/>
        </authorList>
    </citation>
    <scope>NUCLEOTIDE SEQUENCE [LARGE SCALE GENOMIC DNA]</scope>
    <source>
        <strain evidence="6 8">F1-27</strain>
    </source>
</reference>
<dbReference type="EMBL" id="CP029078">
    <property type="protein sequence ID" value="QCN83671.1"/>
    <property type="molecule type" value="Genomic_DNA"/>
</dbReference>
<evidence type="ECO:0000313" key="7">
    <source>
        <dbReference type="EMBL" id="QCN83671.1"/>
    </source>
</evidence>
<keyword evidence="2" id="KW-0238">DNA-binding</keyword>
<gene>
    <name evidence="7" type="ORF">DDJ31_00740</name>
    <name evidence="6" type="ORF">ELQ87_38495</name>
</gene>
<dbReference type="PANTHER" id="PTHR30136:SF24">
    <property type="entry name" value="HTH-TYPE TRANSCRIPTIONAL REPRESSOR ALLR"/>
    <property type="match status" value="1"/>
</dbReference>
<dbReference type="InterPro" id="IPR011991">
    <property type="entry name" value="ArsR-like_HTH"/>
</dbReference>
<dbReference type="Gene3D" id="3.30.450.40">
    <property type="match status" value="1"/>
</dbReference>
<evidence type="ECO:0000256" key="1">
    <source>
        <dbReference type="ARBA" id="ARBA00023015"/>
    </source>
</evidence>
<protein>
    <submittedName>
        <fullName evidence="6">IclR family transcriptional regulator</fullName>
    </submittedName>
</protein>
<dbReference type="PROSITE" id="PS51078">
    <property type="entry name" value="ICLR_ED"/>
    <property type="match status" value="1"/>
</dbReference>
<evidence type="ECO:0000313" key="6">
    <source>
        <dbReference type="EMBL" id="AZS89488.1"/>
    </source>
</evidence>
<dbReference type="InterPro" id="IPR050707">
    <property type="entry name" value="HTH_MetabolicPath_Reg"/>
</dbReference>
<organism evidence="6 8">
    <name type="scientific">Streptomyces griseoviridis</name>
    <dbReference type="NCBI Taxonomy" id="45398"/>
    <lineage>
        <taxon>Bacteria</taxon>
        <taxon>Bacillati</taxon>
        <taxon>Actinomycetota</taxon>
        <taxon>Actinomycetes</taxon>
        <taxon>Kitasatosporales</taxon>
        <taxon>Streptomycetaceae</taxon>
        <taxon>Streptomyces</taxon>
    </lineage>
</organism>
<keyword evidence="3" id="KW-0804">Transcription</keyword>
<dbReference type="CDD" id="cd00090">
    <property type="entry name" value="HTH_ARSR"/>
    <property type="match status" value="1"/>
</dbReference>
<name>A0A3Q9KZW5_STRGD</name>
<dbReference type="SUPFAM" id="SSF55781">
    <property type="entry name" value="GAF domain-like"/>
    <property type="match status" value="1"/>
</dbReference>
<evidence type="ECO:0000256" key="3">
    <source>
        <dbReference type="ARBA" id="ARBA00023163"/>
    </source>
</evidence>
<dbReference type="KEGG" id="sgd:ELQ87_38495"/>
<dbReference type="PROSITE" id="PS51077">
    <property type="entry name" value="HTH_ICLR"/>
    <property type="match status" value="1"/>
</dbReference>
<evidence type="ECO:0000259" key="5">
    <source>
        <dbReference type="PROSITE" id="PS51078"/>
    </source>
</evidence>
<dbReference type="Pfam" id="PF01614">
    <property type="entry name" value="IclR_C"/>
    <property type="match status" value="1"/>
</dbReference>
<proteinExistence type="predicted"/>
<dbReference type="GO" id="GO:0003700">
    <property type="term" value="F:DNA-binding transcription factor activity"/>
    <property type="evidence" value="ECO:0007669"/>
    <property type="project" value="TreeGrafter"/>
</dbReference>
<sequence>MQNNVGEGLADEASHQPKYWVKTVGRAAEILQVLASGGPGQGLSVTEIGNRCGISKSAAFGILQTLRHYGLVADEGEGMNRRYRLGMGLARLGERAQDQVSLRDVARPVLRRLSAECALASRVAVPESGHAVVIDQVDLDTGPRLDLRMGTRELAHCSGLGKALLAALPEDEARALIARAGLPRRTSRTITDEETLFAHLRDIRAAGYALDDEEDADGIFCIGSVVRDHAGRTVGAISVTGLKLDLPGWRFQELGRQVRAAAGDISRELGAQEEKPQAAAGQAV</sequence>
<dbReference type="PANTHER" id="PTHR30136">
    <property type="entry name" value="HELIX-TURN-HELIX TRANSCRIPTIONAL REGULATOR, ICLR FAMILY"/>
    <property type="match status" value="1"/>
</dbReference>
<evidence type="ECO:0000313" key="9">
    <source>
        <dbReference type="Proteomes" id="UP000501753"/>
    </source>
</evidence>
<evidence type="ECO:0000313" key="8">
    <source>
        <dbReference type="Proteomes" id="UP000271291"/>
    </source>
</evidence>
<dbReference type="Gene3D" id="1.10.10.10">
    <property type="entry name" value="Winged helix-like DNA-binding domain superfamily/Winged helix DNA-binding domain"/>
    <property type="match status" value="1"/>
</dbReference>
<dbReference type="Pfam" id="PF09339">
    <property type="entry name" value="HTH_IclR"/>
    <property type="match status" value="1"/>
</dbReference>
<dbReference type="SMART" id="SM00346">
    <property type="entry name" value="HTH_ICLR"/>
    <property type="match status" value="1"/>
</dbReference>
<dbReference type="Proteomes" id="UP000271291">
    <property type="component" value="Chromosome"/>
</dbReference>
<dbReference type="InterPro" id="IPR036388">
    <property type="entry name" value="WH-like_DNA-bd_sf"/>
</dbReference>
<dbReference type="InterPro" id="IPR036390">
    <property type="entry name" value="WH_DNA-bd_sf"/>
</dbReference>
<dbReference type="GO" id="GO:0045892">
    <property type="term" value="P:negative regulation of DNA-templated transcription"/>
    <property type="evidence" value="ECO:0007669"/>
    <property type="project" value="TreeGrafter"/>
</dbReference>
<dbReference type="OrthoDB" id="8479143at2"/>
<evidence type="ECO:0000259" key="4">
    <source>
        <dbReference type="PROSITE" id="PS51077"/>
    </source>
</evidence>
<dbReference type="InterPro" id="IPR005471">
    <property type="entry name" value="Tscrpt_reg_IclR_N"/>
</dbReference>
<dbReference type="EMBL" id="CP034687">
    <property type="protein sequence ID" value="AZS89488.1"/>
    <property type="molecule type" value="Genomic_DNA"/>
</dbReference>
<dbReference type="AlphaFoldDB" id="A0A3Q9KZW5"/>
<dbReference type="SUPFAM" id="SSF46785">
    <property type="entry name" value="Winged helix' DNA-binding domain"/>
    <property type="match status" value="1"/>
</dbReference>
<keyword evidence="9" id="KW-1185">Reference proteome</keyword>
<keyword evidence="1" id="KW-0805">Transcription regulation</keyword>
<dbReference type="RefSeq" id="WP_127182257.1">
    <property type="nucleotide sequence ID" value="NZ_CP029078.1"/>
</dbReference>
<dbReference type="GO" id="GO:0003677">
    <property type="term" value="F:DNA binding"/>
    <property type="evidence" value="ECO:0007669"/>
    <property type="project" value="UniProtKB-KW"/>
</dbReference>
<feature type="domain" description="HTH iclR-type" evidence="4">
    <location>
        <begin position="21"/>
        <end position="87"/>
    </location>
</feature>
<dbReference type="Proteomes" id="UP000501753">
    <property type="component" value="Chromosome"/>
</dbReference>